<sequence length="244" mass="26303">DNVRQELLALVKDLPSVLSEMGAGASALSEAIELYQACVEFVCESLAELVVPLLRHVGRRGNTTVYEWRTGLQPLRVERPEVEEMPEQPKEDTVRPGKPGPSCGAGESPSWLCHVLVGVRLFSPGVSGGLLSFSLLSEPWRSLPCPTCPPVPEGVACGSDALTLLENTETRSQFIDELMEVSTMQAPGLELDSVAVSQFRLAPTVLQGQTSAHVGSLLATTRALLGQLCTRSMQHLFMILASPR</sequence>
<evidence type="ECO:0000256" key="2">
    <source>
        <dbReference type="SAM" id="MobiDB-lite"/>
    </source>
</evidence>
<feature type="non-terminal residue" evidence="3">
    <location>
        <position position="1"/>
    </location>
</feature>
<keyword evidence="4" id="KW-1185">Reference proteome</keyword>
<feature type="region of interest" description="Disordered" evidence="2">
    <location>
        <begin position="81"/>
        <end position="103"/>
    </location>
</feature>
<evidence type="ECO:0000256" key="1">
    <source>
        <dbReference type="ARBA" id="ARBA00007478"/>
    </source>
</evidence>
<accession>A0A091MDS7</accession>
<reference evidence="3 4" key="1">
    <citation type="submission" date="2014-04" db="EMBL/GenBank/DDBJ databases">
        <title>Genome evolution of avian class.</title>
        <authorList>
            <person name="Zhang G."/>
            <person name="Li C."/>
        </authorList>
    </citation>
    <scope>NUCLEOTIDE SEQUENCE [LARGE SCALE GENOMIC DNA]</scope>
    <source>
        <strain evidence="3">BGI_N322</strain>
    </source>
</reference>
<dbReference type="Pfam" id="PF05600">
    <property type="entry name" value="CDK5RAP3"/>
    <property type="match status" value="2"/>
</dbReference>
<dbReference type="PANTHER" id="PTHR14894:SF0">
    <property type="entry name" value="CDK5 REGULATORY SUBUNIT-ASSOCIATED PROTEIN 3"/>
    <property type="match status" value="1"/>
</dbReference>
<comment type="similarity">
    <text evidence="1">Belongs to the CDK5RAP3 family.</text>
</comment>
<dbReference type="GO" id="GO:0007346">
    <property type="term" value="P:regulation of mitotic cell cycle"/>
    <property type="evidence" value="ECO:0007669"/>
    <property type="project" value="TreeGrafter"/>
</dbReference>
<dbReference type="InterPro" id="IPR008491">
    <property type="entry name" value="CDK5RAP3"/>
</dbReference>
<feature type="non-terminal residue" evidence="3">
    <location>
        <position position="244"/>
    </location>
</feature>
<feature type="compositionally biased region" description="Basic and acidic residues" evidence="2">
    <location>
        <begin position="81"/>
        <end position="95"/>
    </location>
</feature>
<evidence type="ECO:0000313" key="3">
    <source>
        <dbReference type="EMBL" id="KFP68922.1"/>
    </source>
</evidence>
<dbReference type="GO" id="GO:0012505">
    <property type="term" value="C:endomembrane system"/>
    <property type="evidence" value="ECO:0007669"/>
    <property type="project" value="TreeGrafter"/>
</dbReference>
<organism evidence="3 4">
    <name type="scientific">Cariama cristata</name>
    <name type="common">Red-legged seriema</name>
    <dbReference type="NCBI Taxonomy" id="54380"/>
    <lineage>
        <taxon>Eukaryota</taxon>
        <taxon>Metazoa</taxon>
        <taxon>Chordata</taxon>
        <taxon>Craniata</taxon>
        <taxon>Vertebrata</taxon>
        <taxon>Euteleostomi</taxon>
        <taxon>Archelosauria</taxon>
        <taxon>Archosauria</taxon>
        <taxon>Dinosauria</taxon>
        <taxon>Saurischia</taxon>
        <taxon>Theropoda</taxon>
        <taxon>Coelurosauria</taxon>
        <taxon>Aves</taxon>
        <taxon>Neognathae</taxon>
        <taxon>Neoaves</taxon>
        <taxon>Telluraves</taxon>
        <taxon>Australaves</taxon>
        <taxon>Cariamiformes</taxon>
        <taxon>Cariamidae</taxon>
        <taxon>Cariama</taxon>
    </lineage>
</organism>
<proteinExistence type="inferred from homology"/>
<dbReference type="Proteomes" id="UP000054116">
    <property type="component" value="Unassembled WGS sequence"/>
</dbReference>
<dbReference type="PANTHER" id="PTHR14894">
    <property type="entry name" value="CDK5 REGULATORY SUBUNIT-ASSOCIATED PROTEIN 3"/>
    <property type="match status" value="1"/>
</dbReference>
<evidence type="ECO:0000313" key="4">
    <source>
        <dbReference type="Proteomes" id="UP000054116"/>
    </source>
</evidence>
<dbReference type="EMBL" id="KK528263">
    <property type="protein sequence ID" value="KFP68922.1"/>
    <property type="molecule type" value="Genomic_DNA"/>
</dbReference>
<dbReference type="AlphaFoldDB" id="A0A091MDS7"/>
<gene>
    <name evidence="3" type="ORF">N322_08045</name>
</gene>
<name>A0A091MDS7_CARIC</name>
<protein>
    <submittedName>
        <fullName evidence="3">CDK5 regulatory subunit-associated protein 3</fullName>
    </submittedName>
</protein>